<dbReference type="WBParaSite" id="SRDH1_55450.2">
    <property type="protein sequence ID" value="SRDH1_55450.2"/>
    <property type="gene ID" value="SRDH1_55450"/>
</dbReference>
<feature type="region of interest" description="Disordered" evidence="1">
    <location>
        <begin position="1"/>
        <end position="25"/>
    </location>
</feature>
<organism evidence="2 4">
    <name type="scientific">Schistosoma rodhaini</name>
    <dbReference type="NCBI Taxonomy" id="6188"/>
    <lineage>
        <taxon>Eukaryota</taxon>
        <taxon>Metazoa</taxon>
        <taxon>Spiralia</taxon>
        <taxon>Lophotrochozoa</taxon>
        <taxon>Platyhelminthes</taxon>
        <taxon>Trematoda</taxon>
        <taxon>Digenea</taxon>
        <taxon>Strigeidida</taxon>
        <taxon>Schistosomatoidea</taxon>
        <taxon>Schistosomatidae</taxon>
        <taxon>Schistosoma</taxon>
    </lineage>
</organism>
<evidence type="ECO:0000313" key="4">
    <source>
        <dbReference type="WBParaSite" id="SRDH1_55450.2"/>
    </source>
</evidence>
<accession>A0A183QHL6</accession>
<feature type="region of interest" description="Disordered" evidence="1">
    <location>
        <begin position="38"/>
        <end position="79"/>
    </location>
</feature>
<sequence>MVIFENSKQNEAPSGVMANDHKNTNTHIEPCGETIINLSVSNDSNNENSQTTSSNAQTNHRSNYFHNGSSPSSDSPKHNNINIRLSIVTRSSSPKPFKYTLKLIPLPQTSNSTYIEEIYEVIDNDNKSFNQMSNMKQMSSDKSSNKVDETYLHLAKETCDHLDKQKSNRILNIESHSLPSNSLRTQTQVDENHLHLAKETCDYLDKQKSN</sequence>
<feature type="compositionally biased region" description="Polar residues" evidence="1">
    <location>
        <begin position="1"/>
        <end position="12"/>
    </location>
</feature>
<evidence type="ECO:0000256" key="1">
    <source>
        <dbReference type="SAM" id="MobiDB-lite"/>
    </source>
</evidence>
<evidence type="ECO:0000313" key="3">
    <source>
        <dbReference type="WBParaSite" id="SRDH1_55450.1"/>
    </source>
</evidence>
<evidence type="ECO:0000313" key="2">
    <source>
        <dbReference type="Proteomes" id="UP000050792"/>
    </source>
</evidence>
<reference evidence="3 4" key="2">
    <citation type="submission" date="2023-11" db="UniProtKB">
        <authorList>
            <consortium name="WormBaseParasite"/>
        </authorList>
    </citation>
    <scope>IDENTIFICATION</scope>
</reference>
<dbReference type="Proteomes" id="UP000050792">
    <property type="component" value="Unassembled WGS sequence"/>
</dbReference>
<feature type="compositionally biased region" description="Low complexity" evidence="1">
    <location>
        <begin position="41"/>
        <end position="59"/>
    </location>
</feature>
<reference evidence="2" key="1">
    <citation type="submission" date="2022-06" db="EMBL/GenBank/DDBJ databases">
        <authorList>
            <person name="Berger JAMES D."/>
            <person name="Berger JAMES D."/>
        </authorList>
    </citation>
    <scope>NUCLEOTIDE SEQUENCE [LARGE SCALE GENOMIC DNA]</scope>
</reference>
<name>A0A183QHL6_9TREM</name>
<proteinExistence type="predicted"/>
<dbReference type="AlphaFoldDB" id="A0A183QHL6"/>
<protein>
    <submittedName>
        <fullName evidence="3 4">Uncharacterized protein</fullName>
    </submittedName>
</protein>
<dbReference type="WBParaSite" id="SRDH1_55450.1">
    <property type="protein sequence ID" value="SRDH1_55450.1"/>
    <property type="gene ID" value="SRDH1_55450"/>
</dbReference>
<feature type="compositionally biased region" description="Polar residues" evidence="1">
    <location>
        <begin position="60"/>
        <end position="79"/>
    </location>
</feature>
<keyword evidence="2" id="KW-1185">Reference proteome</keyword>